<evidence type="ECO:0000313" key="2">
    <source>
        <dbReference type="Proteomes" id="UP001152320"/>
    </source>
</evidence>
<comment type="caution">
    <text evidence="1">The sequence shown here is derived from an EMBL/GenBank/DDBJ whole genome shotgun (WGS) entry which is preliminary data.</text>
</comment>
<keyword evidence="2" id="KW-1185">Reference proteome</keyword>
<organism evidence="1 2">
    <name type="scientific">Holothuria leucospilota</name>
    <name type="common">Black long sea cucumber</name>
    <name type="synonym">Mertensiothuria leucospilota</name>
    <dbReference type="NCBI Taxonomy" id="206669"/>
    <lineage>
        <taxon>Eukaryota</taxon>
        <taxon>Metazoa</taxon>
        <taxon>Echinodermata</taxon>
        <taxon>Eleutherozoa</taxon>
        <taxon>Echinozoa</taxon>
        <taxon>Holothuroidea</taxon>
        <taxon>Aspidochirotacea</taxon>
        <taxon>Aspidochirotida</taxon>
        <taxon>Holothuriidae</taxon>
        <taxon>Holothuria</taxon>
    </lineage>
</organism>
<protein>
    <recommendedName>
        <fullName evidence="3">PH domain-containing protein</fullName>
    </recommendedName>
</protein>
<gene>
    <name evidence="1" type="ORF">HOLleu_08510</name>
</gene>
<evidence type="ECO:0000313" key="1">
    <source>
        <dbReference type="EMBL" id="KAJ8045491.1"/>
    </source>
</evidence>
<evidence type="ECO:0008006" key="3">
    <source>
        <dbReference type="Google" id="ProtNLM"/>
    </source>
</evidence>
<dbReference type="EMBL" id="JAIZAY010000003">
    <property type="protein sequence ID" value="KAJ8045491.1"/>
    <property type="molecule type" value="Genomic_DNA"/>
</dbReference>
<dbReference type="Proteomes" id="UP001152320">
    <property type="component" value="Chromosome 3"/>
</dbReference>
<reference evidence="1" key="1">
    <citation type="submission" date="2021-10" db="EMBL/GenBank/DDBJ databases">
        <title>Tropical sea cucumber genome reveals ecological adaptation and Cuvierian tubules defense mechanism.</title>
        <authorList>
            <person name="Chen T."/>
        </authorList>
    </citation>
    <scope>NUCLEOTIDE SEQUENCE</scope>
    <source>
        <strain evidence="1">Nanhai2018</strain>
        <tissue evidence="1">Muscle</tissue>
    </source>
</reference>
<sequence length="84" mass="9591">MGIHFLDWIYGGKSKLTCGARYLFQAKDDRDMLFWICRLSAGTGDVRSEKDLLFTQMKAPERGSPSRTDRLKNFIRGSLSAVMK</sequence>
<proteinExistence type="predicted"/>
<name>A0A9Q1CHN9_HOLLE</name>
<accession>A0A9Q1CHN9</accession>
<dbReference type="AlphaFoldDB" id="A0A9Q1CHN9"/>
<dbReference type="OrthoDB" id="5865767at2759"/>